<comment type="caution">
    <text evidence="8">The sequence shown here is derived from an EMBL/GenBank/DDBJ whole genome shotgun (WGS) entry which is preliminary data.</text>
</comment>
<evidence type="ECO:0000259" key="7">
    <source>
        <dbReference type="PROSITE" id="PS50893"/>
    </source>
</evidence>
<proteinExistence type="predicted"/>
<evidence type="ECO:0000313" key="9">
    <source>
        <dbReference type="Proteomes" id="UP000824132"/>
    </source>
</evidence>
<dbReference type="Gene3D" id="3.40.50.300">
    <property type="entry name" value="P-loop containing nucleotide triphosphate hydrolases"/>
    <property type="match status" value="1"/>
</dbReference>
<keyword evidence="4" id="KW-0547">Nucleotide-binding</keyword>
<dbReference type="InterPro" id="IPR003593">
    <property type="entry name" value="AAA+_ATPase"/>
</dbReference>
<evidence type="ECO:0000256" key="5">
    <source>
        <dbReference type="ARBA" id="ARBA00022840"/>
    </source>
</evidence>
<dbReference type="InterPro" id="IPR050166">
    <property type="entry name" value="ABC_transporter_ATP-bind"/>
</dbReference>
<gene>
    <name evidence="8" type="ORF">H9727_05940</name>
</gene>
<dbReference type="PROSITE" id="PS50893">
    <property type="entry name" value="ABC_TRANSPORTER_2"/>
    <property type="match status" value="1"/>
</dbReference>
<name>A0A9D2IDU2_9FIRM</name>
<protein>
    <submittedName>
        <fullName evidence="8">ATP-binding cassette domain-containing protein</fullName>
    </submittedName>
</protein>
<evidence type="ECO:0000256" key="6">
    <source>
        <dbReference type="ARBA" id="ARBA00023136"/>
    </source>
</evidence>
<feature type="domain" description="ABC transporter" evidence="7">
    <location>
        <begin position="2"/>
        <end position="249"/>
    </location>
</feature>
<dbReference type="PROSITE" id="PS00211">
    <property type="entry name" value="ABC_TRANSPORTER_1"/>
    <property type="match status" value="1"/>
</dbReference>
<evidence type="ECO:0000256" key="2">
    <source>
        <dbReference type="ARBA" id="ARBA00022448"/>
    </source>
</evidence>
<reference evidence="8" key="1">
    <citation type="journal article" date="2021" name="PeerJ">
        <title>Extensive microbial diversity within the chicken gut microbiome revealed by metagenomics and culture.</title>
        <authorList>
            <person name="Gilroy R."/>
            <person name="Ravi A."/>
            <person name="Getino M."/>
            <person name="Pursley I."/>
            <person name="Horton D.L."/>
            <person name="Alikhan N.F."/>
            <person name="Baker D."/>
            <person name="Gharbi K."/>
            <person name="Hall N."/>
            <person name="Watson M."/>
            <person name="Adriaenssens E.M."/>
            <person name="Foster-Nyarko E."/>
            <person name="Jarju S."/>
            <person name="Secka A."/>
            <person name="Antonio M."/>
            <person name="Oren A."/>
            <person name="Chaudhuri R.R."/>
            <person name="La Ragione R."/>
            <person name="Hildebrand F."/>
            <person name="Pallen M.J."/>
        </authorList>
    </citation>
    <scope>NUCLEOTIDE SEQUENCE</scope>
    <source>
        <strain evidence="8">CHK187-5294</strain>
    </source>
</reference>
<dbReference type="AlphaFoldDB" id="A0A9D2IDU2"/>
<dbReference type="InterPro" id="IPR003439">
    <property type="entry name" value="ABC_transporter-like_ATP-bd"/>
</dbReference>
<evidence type="ECO:0000256" key="4">
    <source>
        <dbReference type="ARBA" id="ARBA00022741"/>
    </source>
</evidence>
<keyword evidence="2" id="KW-0813">Transport</keyword>
<dbReference type="PANTHER" id="PTHR42788">
    <property type="entry name" value="TAURINE IMPORT ATP-BINDING PROTEIN-RELATED"/>
    <property type="match status" value="1"/>
</dbReference>
<reference evidence="8" key="2">
    <citation type="submission" date="2021-04" db="EMBL/GenBank/DDBJ databases">
        <authorList>
            <person name="Gilroy R."/>
        </authorList>
    </citation>
    <scope>NUCLEOTIDE SEQUENCE</scope>
    <source>
        <strain evidence="8">CHK187-5294</strain>
    </source>
</reference>
<dbReference type="GO" id="GO:0016887">
    <property type="term" value="F:ATP hydrolysis activity"/>
    <property type="evidence" value="ECO:0007669"/>
    <property type="project" value="InterPro"/>
</dbReference>
<evidence type="ECO:0000256" key="1">
    <source>
        <dbReference type="ARBA" id="ARBA00004202"/>
    </source>
</evidence>
<dbReference type="SUPFAM" id="SSF52540">
    <property type="entry name" value="P-loop containing nucleoside triphosphate hydrolases"/>
    <property type="match status" value="1"/>
</dbReference>
<dbReference type="Proteomes" id="UP000824132">
    <property type="component" value="Unassembled WGS sequence"/>
</dbReference>
<dbReference type="InterPro" id="IPR017871">
    <property type="entry name" value="ABC_transporter-like_CS"/>
</dbReference>
<dbReference type="Pfam" id="PF00005">
    <property type="entry name" value="ABC_tran"/>
    <property type="match status" value="1"/>
</dbReference>
<dbReference type="EMBL" id="DXCL01000031">
    <property type="protein sequence ID" value="HIZ03811.1"/>
    <property type="molecule type" value="Genomic_DNA"/>
</dbReference>
<dbReference type="InterPro" id="IPR027417">
    <property type="entry name" value="P-loop_NTPase"/>
</dbReference>
<dbReference type="GO" id="GO:0005524">
    <property type="term" value="F:ATP binding"/>
    <property type="evidence" value="ECO:0007669"/>
    <property type="project" value="UniProtKB-KW"/>
</dbReference>
<sequence length="257" mass="28159">MLELVGIRKAFNKGTPDEAVLFDDFNFSVKKGEFVSIVGSNGSGKTTLLNLVGGAVLPDAGKVVLDGENITDQKEFIRARKIGRVFQDPSGGTANHMTIAENMALAENKGKRYGLGAGLGKKRGEYYRELLRPLGLGLEDKLNVPVGSLSGGQRQLLTLIIATMTPIDLLLLDEHTAALDPKTAEETMRLTDQIVREKQITTLMVTHNLRFAVEYGTRICMFDKGHVVLDKAGEEKKNIDVDELLRIFNEISIECGN</sequence>
<organism evidence="8 9">
    <name type="scientific">Candidatus Borkfalkia avistercoris</name>
    <dbReference type="NCBI Taxonomy" id="2838504"/>
    <lineage>
        <taxon>Bacteria</taxon>
        <taxon>Bacillati</taxon>
        <taxon>Bacillota</taxon>
        <taxon>Clostridia</taxon>
        <taxon>Christensenellales</taxon>
        <taxon>Christensenellaceae</taxon>
        <taxon>Candidatus Borkfalkia</taxon>
    </lineage>
</organism>
<keyword evidence="6" id="KW-0472">Membrane</keyword>
<keyword evidence="3" id="KW-1003">Cell membrane</keyword>
<comment type="subcellular location">
    <subcellularLocation>
        <location evidence="1">Cell membrane</location>
        <topology evidence="1">Peripheral membrane protein</topology>
    </subcellularLocation>
</comment>
<dbReference type="PANTHER" id="PTHR42788:SF7">
    <property type="entry name" value="NITRATE ABC TRANSPORTER ATP-BINDING PROTEIN"/>
    <property type="match status" value="1"/>
</dbReference>
<dbReference type="SMART" id="SM00382">
    <property type="entry name" value="AAA"/>
    <property type="match status" value="1"/>
</dbReference>
<evidence type="ECO:0000313" key="8">
    <source>
        <dbReference type="EMBL" id="HIZ03811.1"/>
    </source>
</evidence>
<accession>A0A9D2IDU2</accession>
<keyword evidence="5 8" id="KW-0067">ATP-binding</keyword>
<dbReference type="GO" id="GO:0005886">
    <property type="term" value="C:plasma membrane"/>
    <property type="evidence" value="ECO:0007669"/>
    <property type="project" value="UniProtKB-SubCell"/>
</dbReference>
<evidence type="ECO:0000256" key="3">
    <source>
        <dbReference type="ARBA" id="ARBA00022475"/>
    </source>
</evidence>